<dbReference type="InterPro" id="IPR004230">
    <property type="entry name" value="DNA_mismatch_repair_MutH"/>
</dbReference>
<comment type="similarity">
    <text evidence="7">Belongs to the MutH family.</text>
</comment>
<dbReference type="InterPro" id="IPR011335">
    <property type="entry name" value="Restrct_endonuc-II-like"/>
</dbReference>
<sequence>MKLPLPPQSETGLMYRANELSGATLGEIAHSLNIAIPANFKHHKGWTGQLIEKALGATAGSKPEQDFADLGIELKTLPLDYQHKPLETTYVCYAPLTNLVGTTWLTSSVYNKLQKVLWIPVQGEREIPPDERMVGSPILWQPTPAQNQLLKEDWEELVELIALGKVESITARTGQVLQLRPKAANGKALTEAIGINGEKIRTRPRGYYLRKNFTQQILNNAF</sequence>
<evidence type="ECO:0000313" key="10">
    <source>
        <dbReference type="Proteomes" id="UP001253545"/>
    </source>
</evidence>
<evidence type="ECO:0000256" key="4">
    <source>
        <dbReference type="ARBA" id="ARBA00022763"/>
    </source>
</evidence>
<evidence type="ECO:0000256" key="1">
    <source>
        <dbReference type="ARBA" id="ARBA00022490"/>
    </source>
</evidence>
<keyword evidence="6 7" id="KW-0234">DNA repair</keyword>
<keyword evidence="5 7" id="KW-0378">Hydrolase</keyword>
<evidence type="ECO:0000256" key="5">
    <source>
        <dbReference type="ARBA" id="ARBA00022801"/>
    </source>
</evidence>
<comment type="caution">
    <text evidence="9">The sequence shown here is derived from an EMBL/GenBank/DDBJ whole genome shotgun (WGS) entry which is preliminary data.</text>
</comment>
<keyword evidence="1 7" id="KW-0963">Cytoplasm</keyword>
<dbReference type="RefSeq" id="WP_311368945.1">
    <property type="nucleotide sequence ID" value="NZ_JAVRHX010000003.1"/>
</dbReference>
<comment type="subcellular location">
    <subcellularLocation>
        <location evidence="7">Cytoplasm</location>
    </subcellularLocation>
</comment>
<comment type="function">
    <text evidence="7">Sequence-specific endonuclease that cleaves unmethylated GATC sequences. It is involved in DNA mismatch repair.</text>
</comment>
<accession>A0ABU2ZV13</accession>
<gene>
    <name evidence="7 9" type="primary">mutH</name>
    <name evidence="9" type="ORF">RM552_11280</name>
</gene>
<dbReference type="Gene3D" id="3.40.600.10">
    <property type="entry name" value="DNA mismatch repair MutH/Restriction endonuclease, type II"/>
    <property type="match status" value="1"/>
</dbReference>
<dbReference type="NCBIfam" id="NF003458">
    <property type="entry name" value="PRK05070.1"/>
    <property type="match status" value="1"/>
</dbReference>
<dbReference type="GO" id="GO:0004519">
    <property type="term" value="F:endonuclease activity"/>
    <property type="evidence" value="ECO:0007669"/>
    <property type="project" value="UniProtKB-KW"/>
</dbReference>
<protein>
    <recommendedName>
        <fullName evidence="7">DNA mismatch repair protein MutH</fullName>
    </recommendedName>
    <alternativeName>
        <fullName evidence="7">Methyl-directed mismatch repair protein</fullName>
    </alternativeName>
</protein>
<dbReference type="InterPro" id="IPR037057">
    <property type="entry name" value="DNA_rep_MutH/T2_RE_sf"/>
</dbReference>
<dbReference type="Proteomes" id="UP001253545">
    <property type="component" value="Unassembled WGS sequence"/>
</dbReference>
<evidence type="ECO:0000259" key="8">
    <source>
        <dbReference type="SMART" id="SM00927"/>
    </source>
</evidence>
<keyword evidence="4 7" id="KW-0227">DNA damage</keyword>
<dbReference type="EMBL" id="JAVRHX010000003">
    <property type="protein sequence ID" value="MDT0595429.1"/>
    <property type="molecule type" value="Genomic_DNA"/>
</dbReference>
<dbReference type="SUPFAM" id="SSF52980">
    <property type="entry name" value="Restriction endonuclease-like"/>
    <property type="match status" value="1"/>
</dbReference>
<dbReference type="SMART" id="SM00927">
    <property type="entry name" value="MutH"/>
    <property type="match status" value="1"/>
</dbReference>
<name>A0ABU2ZV13_9ALTE</name>
<evidence type="ECO:0000256" key="3">
    <source>
        <dbReference type="ARBA" id="ARBA00022759"/>
    </source>
</evidence>
<dbReference type="Pfam" id="PF02976">
    <property type="entry name" value="MutH"/>
    <property type="match status" value="1"/>
</dbReference>
<dbReference type="HAMAP" id="MF_00759">
    <property type="entry name" value="MutH"/>
    <property type="match status" value="1"/>
</dbReference>
<evidence type="ECO:0000313" key="9">
    <source>
        <dbReference type="EMBL" id="MDT0595429.1"/>
    </source>
</evidence>
<dbReference type="InterPro" id="IPR011337">
    <property type="entry name" value="DNA_rep_MutH/RE_typeII_Sau3AI"/>
</dbReference>
<keyword evidence="2 7" id="KW-0540">Nuclease</keyword>
<evidence type="ECO:0000256" key="2">
    <source>
        <dbReference type="ARBA" id="ARBA00022722"/>
    </source>
</evidence>
<dbReference type="NCBIfam" id="TIGR02248">
    <property type="entry name" value="mutH_TIGR"/>
    <property type="match status" value="1"/>
</dbReference>
<keyword evidence="3 7" id="KW-0255">Endonuclease</keyword>
<dbReference type="CDD" id="cd00583">
    <property type="entry name" value="MutH-like"/>
    <property type="match status" value="1"/>
</dbReference>
<proteinExistence type="inferred from homology"/>
<keyword evidence="10" id="KW-1185">Reference proteome</keyword>
<feature type="domain" description="DNA mismatch repair MutH/Type II restriction enzyme Sau3AI" evidence="8">
    <location>
        <begin position="55"/>
        <end position="153"/>
    </location>
</feature>
<evidence type="ECO:0000256" key="6">
    <source>
        <dbReference type="ARBA" id="ARBA00023204"/>
    </source>
</evidence>
<reference evidence="9 10" key="1">
    <citation type="submission" date="2023-09" db="EMBL/GenBank/DDBJ databases">
        <authorList>
            <person name="Rey-Velasco X."/>
        </authorList>
    </citation>
    <scope>NUCLEOTIDE SEQUENCE [LARGE SCALE GENOMIC DNA]</scope>
    <source>
        <strain evidence="9 10">P117</strain>
    </source>
</reference>
<organism evidence="9 10">
    <name type="scientific">Glaciecola petra</name>
    <dbReference type="NCBI Taxonomy" id="3075602"/>
    <lineage>
        <taxon>Bacteria</taxon>
        <taxon>Pseudomonadati</taxon>
        <taxon>Pseudomonadota</taxon>
        <taxon>Gammaproteobacteria</taxon>
        <taxon>Alteromonadales</taxon>
        <taxon>Alteromonadaceae</taxon>
        <taxon>Glaciecola</taxon>
    </lineage>
</organism>
<evidence type="ECO:0000256" key="7">
    <source>
        <dbReference type="HAMAP-Rule" id="MF_00759"/>
    </source>
</evidence>